<dbReference type="PANTHER" id="PTHR30069:SF29">
    <property type="entry name" value="HEMOGLOBIN AND HEMOGLOBIN-HAPTOGLOBIN-BINDING PROTEIN 1-RELATED"/>
    <property type="match status" value="1"/>
</dbReference>
<evidence type="ECO:0000256" key="2">
    <source>
        <dbReference type="ARBA" id="ARBA00022448"/>
    </source>
</evidence>
<evidence type="ECO:0000256" key="8">
    <source>
        <dbReference type="PROSITE-ProRule" id="PRU01360"/>
    </source>
</evidence>
<dbReference type="Gene3D" id="2.170.130.10">
    <property type="entry name" value="TonB-dependent receptor, plug domain"/>
    <property type="match status" value="1"/>
</dbReference>
<comment type="caution">
    <text evidence="10">The sequence shown here is derived from an EMBL/GenBank/DDBJ whole genome shotgun (WGS) entry which is preliminary data.</text>
</comment>
<dbReference type="InterPro" id="IPR039426">
    <property type="entry name" value="TonB-dep_rcpt-like"/>
</dbReference>
<reference evidence="10 11" key="1">
    <citation type="submission" date="2018-06" db="EMBL/GenBank/DDBJ databases">
        <title>Genomic Encyclopedia of Archaeal and Bacterial Type Strains, Phase II (KMG-II): from individual species to whole genera.</title>
        <authorList>
            <person name="Goeker M."/>
        </authorList>
    </citation>
    <scope>NUCLEOTIDE SEQUENCE [LARGE SCALE GENOMIC DNA]</scope>
    <source>
        <strain evidence="10 11">DSM 27372</strain>
    </source>
</reference>
<name>A0A318US75_9SPHI</name>
<dbReference type="InterPro" id="IPR023996">
    <property type="entry name" value="TonB-dep_OMP_SusC/RagA"/>
</dbReference>
<dbReference type="Gene3D" id="2.60.40.1120">
    <property type="entry name" value="Carboxypeptidase-like, regulatory domain"/>
    <property type="match status" value="1"/>
</dbReference>
<evidence type="ECO:0000256" key="5">
    <source>
        <dbReference type="ARBA" id="ARBA00022729"/>
    </source>
</evidence>
<evidence type="ECO:0000256" key="1">
    <source>
        <dbReference type="ARBA" id="ARBA00004571"/>
    </source>
</evidence>
<dbReference type="InterPro" id="IPR037066">
    <property type="entry name" value="Plug_dom_sf"/>
</dbReference>
<dbReference type="NCBIfam" id="TIGR04056">
    <property type="entry name" value="OMP_RagA_SusC"/>
    <property type="match status" value="1"/>
</dbReference>
<accession>A0A318US75</accession>
<dbReference type="Proteomes" id="UP000248198">
    <property type="component" value="Unassembled WGS sequence"/>
</dbReference>
<comment type="similarity">
    <text evidence="8">Belongs to the TonB-dependent receptor family.</text>
</comment>
<keyword evidence="4 8" id="KW-0812">Transmembrane</keyword>
<dbReference type="GO" id="GO:0044718">
    <property type="term" value="P:siderophore transmembrane transport"/>
    <property type="evidence" value="ECO:0007669"/>
    <property type="project" value="TreeGrafter"/>
</dbReference>
<keyword evidence="7 8" id="KW-0998">Cell outer membrane</keyword>
<keyword evidence="6 8" id="KW-0472">Membrane</keyword>
<evidence type="ECO:0000259" key="9">
    <source>
        <dbReference type="Pfam" id="PF07715"/>
    </source>
</evidence>
<dbReference type="InterPro" id="IPR012910">
    <property type="entry name" value="Plug_dom"/>
</dbReference>
<gene>
    <name evidence="10" type="ORF">B0O44_104590</name>
</gene>
<dbReference type="GO" id="GO:0015344">
    <property type="term" value="F:siderophore uptake transmembrane transporter activity"/>
    <property type="evidence" value="ECO:0007669"/>
    <property type="project" value="TreeGrafter"/>
</dbReference>
<keyword evidence="11" id="KW-1185">Reference proteome</keyword>
<keyword evidence="3 8" id="KW-1134">Transmembrane beta strand</keyword>
<dbReference type="AlphaFoldDB" id="A0A318US75"/>
<evidence type="ECO:0000256" key="4">
    <source>
        <dbReference type="ARBA" id="ARBA00022692"/>
    </source>
</evidence>
<keyword evidence="5" id="KW-0732">Signal</keyword>
<dbReference type="InterPro" id="IPR036942">
    <property type="entry name" value="Beta-barrel_TonB_sf"/>
</dbReference>
<evidence type="ECO:0000313" key="10">
    <source>
        <dbReference type="EMBL" id="PYF74419.1"/>
    </source>
</evidence>
<dbReference type="InterPro" id="IPR023997">
    <property type="entry name" value="TonB-dep_OMP_SusC/RagA_CS"/>
</dbReference>
<evidence type="ECO:0000256" key="3">
    <source>
        <dbReference type="ARBA" id="ARBA00022452"/>
    </source>
</evidence>
<sequence length="1131" mass="123312">MKQSSYKRLPALYKAMKYSLLTFSILCTFCGALLASPTMAQKLEKSTVNLKLSKGRPAVQVLKAIEASTGLHFVYNPDMLSEKKLLNNESFKNEKVEAVLKKLGFSCLEKGDYIILKNIPPAPKKAERIIGGVVKDSTGLVMPGVSVKVIGTGKTTTTDVNGKYSISVGEDAVLSFSMVGYKTKQVKVSDDQVVNVTLMEDKSLLSEVVVVGYGTQKKATLTGAVGIVSLDKLSSRSVNSVGEVLAGKSPGVIVTNEGGDPTAAPRINIRGAGGINGESVLYVIDGTIFSGITQKNVDGSFSPAAPQLNPNDIESISILKDGASAIYGARASGGVVLITTKKGKSGKLQISFDAKVGVQNAWKKLKPLDAAQRAWVAAVAAKNGNTAILPAFDPAKYPDGQITRTNWMDEVFRTGLLQDYSTSISGGSEKSNFYLSFNYRKAEGIVLNTQTQRYNFRINSDHQLTPWLKIGENLSFSNTNGNGANTSSDYTGALLSAIYYPSNGTPYNPNGSFAGLPGGDYAGDYGDIINPVADLKRIDISSPSNVLVVNPYAVINLAKGLTFRSNFSVSKTFNYYKNFTPKRPEVGKPVLTNSLEEKSDRSNDLLAEQILSYKTTIGLHQLDFTGGYSFQKTTTRGLSSIGNGFDDESPQYRYLVNANSFQPAYSYLTATALSSLFVRANYSYQEKYLLSLIGRRDGSSLLTKENRFRNYYSVSGGWVLSKENFLKDQSWLSELKLRGSYGLLGNLAALQPTDVSPLLDRTQVYWGQNPVLQNGYAQGVLENKNLTWAQSKQTNIGLDLSILKNRLTLVADYFVKNTDKMILTRPLPSTSGLKTQTVNAGLVRDRGIELGLTYNSDRDHAFNYSVNATLTKINNKVIELAPGLETIAISKNFRNELAPLFVQVGQPLYSYYVLKTEGIFKSQAEVDNYKNSKGQKIQPNAKPGDFKFADLDDSGSIDAKDRYFAGSAYPNFSYGLSFNANYKNFDLNIFAQGVYGNKLFNAVKRTTYSASGPSYNKLTGILDAWSPENPNGKVPIISTSDANGNFNASDFYVESGSYLRLRNVTIGYTLPVSVTNKMKVGAVRIYATSNNLFTITKYSGFDPEIGMDNYGLDVGRYPQARSFMLGLSVNL</sequence>
<keyword evidence="2 8" id="KW-0813">Transport</keyword>
<evidence type="ECO:0000313" key="11">
    <source>
        <dbReference type="Proteomes" id="UP000248198"/>
    </source>
</evidence>
<dbReference type="Pfam" id="PF07715">
    <property type="entry name" value="Plug"/>
    <property type="match status" value="1"/>
</dbReference>
<dbReference type="PROSITE" id="PS52016">
    <property type="entry name" value="TONB_DEPENDENT_REC_3"/>
    <property type="match status" value="1"/>
</dbReference>
<evidence type="ECO:0000256" key="6">
    <source>
        <dbReference type="ARBA" id="ARBA00023136"/>
    </source>
</evidence>
<dbReference type="Gene3D" id="2.40.170.20">
    <property type="entry name" value="TonB-dependent receptor, beta-barrel domain"/>
    <property type="match status" value="1"/>
</dbReference>
<dbReference type="InterPro" id="IPR008969">
    <property type="entry name" value="CarboxyPept-like_regulatory"/>
</dbReference>
<feature type="domain" description="TonB-dependent receptor plug" evidence="9">
    <location>
        <begin position="218"/>
        <end position="335"/>
    </location>
</feature>
<protein>
    <submittedName>
        <fullName evidence="10">TonB-linked SusC/RagA family outer membrane protein</fullName>
    </submittedName>
</protein>
<dbReference type="EMBL" id="QKLU01000004">
    <property type="protein sequence ID" value="PYF74419.1"/>
    <property type="molecule type" value="Genomic_DNA"/>
</dbReference>
<evidence type="ECO:0000256" key="7">
    <source>
        <dbReference type="ARBA" id="ARBA00023237"/>
    </source>
</evidence>
<dbReference type="NCBIfam" id="TIGR04057">
    <property type="entry name" value="SusC_RagA_signa"/>
    <property type="match status" value="1"/>
</dbReference>
<organism evidence="10 11">
    <name type="scientific">Pedobacter nutrimenti</name>
    <dbReference type="NCBI Taxonomy" id="1241337"/>
    <lineage>
        <taxon>Bacteria</taxon>
        <taxon>Pseudomonadati</taxon>
        <taxon>Bacteroidota</taxon>
        <taxon>Sphingobacteriia</taxon>
        <taxon>Sphingobacteriales</taxon>
        <taxon>Sphingobacteriaceae</taxon>
        <taxon>Pedobacter</taxon>
    </lineage>
</organism>
<dbReference type="PANTHER" id="PTHR30069">
    <property type="entry name" value="TONB-DEPENDENT OUTER MEMBRANE RECEPTOR"/>
    <property type="match status" value="1"/>
</dbReference>
<proteinExistence type="inferred from homology"/>
<comment type="subcellular location">
    <subcellularLocation>
        <location evidence="1 8">Cell outer membrane</location>
        <topology evidence="1 8">Multi-pass membrane protein</topology>
    </subcellularLocation>
</comment>
<dbReference type="GO" id="GO:0009279">
    <property type="term" value="C:cell outer membrane"/>
    <property type="evidence" value="ECO:0007669"/>
    <property type="project" value="UniProtKB-SubCell"/>
</dbReference>
<dbReference type="SUPFAM" id="SSF49464">
    <property type="entry name" value="Carboxypeptidase regulatory domain-like"/>
    <property type="match status" value="1"/>
</dbReference>
<dbReference type="SUPFAM" id="SSF56935">
    <property type="entry name" value="Porins"/>
    <property type="match status" value="1"/>
</dbReference>
<dbReference type="Pfam" id="PF13715">
    <property type="entry name" value="CarbopepD_reg_2"/>
    <property type="match status" value="1"/>
</dbReference>